<protein>
    <submittedName>
        <fullName evidence="1">Uncharacterized protein</fullName>
    </submittedName>
</protein>
<dbReference type="OrthoDB" id="5428060at2"/>
<proteinExistence type="predicted"/>
<dbReference type="InterPro" id="IPR046711">
    <property type="entry name" value="DUF6784"/>
</dbReference>
<dbReference type="Pfam" id="PF20581">
    <property type="entry name" value="DUF6785"/>
    <property type="match status" value="1"/>
</dbReference>
<organism evidence="1 2">
    <name type="scientific">Capsulimonas corticalis</name>
    <dbReference type="NCBI Taxonomy" id="2219043"/>
    <lineage>
        <taxon>Bacteria</taxon>
        <taxon>Bacillati</taxon>
        <taxon>Armatimonadota</taxon>
        <taxon>Armatimonadia</taxon>
        <taxon>Capsulimonadales</taxon>
        <taxon>Capsulimonadaceae</taxon>
        <taxon>Capsulimonas</taxon>
    </lineage>
</organism>
<dbReference type="RefSeq" id="WP_119319905.1">
    <property type="nucleotide sequence ID" value="NZ_AP025739.1"/>
</dbReference>
<gene>
    <name evidence="1" type="ORF">CCAX7_66040</name>
</gene>
<dbReference type="EMBL" id="AP025739">
    <property type="protein sequence ID" value="BDI34553.1"/>
    <property type="molecule type" value="Genomic_DNA"/>
</dbReference>
<name>A0A402CRE4_9BACT</name>
<dbReference type="AlphaFoldDB" id="A0A402CRE4"/>
<accession>A0A402CRE4</accession>
<dbReference type="KEGG" id="ccot:CCAX7_66040"/>
<reference evidence="1 2" key="1">
    <citation type="journal article" date="2019" name="Int. J. Syst. Evol. Microbiol.">
        <title>Capsulimonas corticalis gen. nov., sp. nov., an aerobic capsulated bacterium, of a novel bacterial order, Capsulimonadales ord. nov., of the class Armatimonadia of the phylum Armatimonadetes.</title>
        <authorList>
            <person name="Li J."/>
            <person name="Kudo C."/>
            <person name="Tonouchi A."/>
        </authorList>
    </citation>
    <scope>NUCLEOTIDE SEQUENCE [LARGE SCALE GENOMIC DNA]</scope>
    <source>
        <strain evidence="1 2">AX-7</strain>
    </source>
</reference>
<keyword evidence="2" id="KW-1185">Reference proteome</keyword>
<dbReference type="Proteomes" id="UP000287394">
    <property type="component" value="Chromosome"/>
</dbReference>
<dbReference type="InterPro" id="IPR046712">
    <property type="entry name" value="DUF6785"/>
</dbReference>
<evidence type="ECO:0000313" key="2">
    <source>
        <dbReference type="Proteomes" id="UP000287394"/>
    </source>
</evidence>
<sequence length="665" mass="74042">MIANNPNPTDTIEEERIPDPARLRWGPVGLLTLILIVLNTGWIANSEMKTNVTEITISTLFLGIAFILFCATMLNLAARRVFGPRGALNQVELMMLYSLTSMSSVVAGVGHMGFFTPFLSNVFWYAKPTNNFQQIWPLLPSYIGPRDHEILRGFYEGHSTFFRPEVMRAWSGPLCVWSIFFLTLLWTTLCLAAIVRRRWEEDEHLPFPVVALPLEMTREGAPIYRNKLLWGGFAIPCFLHSLNSLASIVPALPSLPINTAVSLTVGLPRPWSALDPTFGGIHAAGIGFGYLINSDVLFSMWFFYLLRKAMNVWGLLQNWRDPGQGQMGDGAHQFPYTSYQAWGAWMALGLAMLWQGRVYFGAYFRRAFRGDPSGRDIGEPMTARTAVGGFTLGFLALCAFVWSSGGSWWLPVVFFTIYMLMMLALARLEAETAVPSPFLAWIAPQSMLTTVLGSANLGRMDSVHVGMLSWFNSDYRAAAMPHQLQAFVGQRRAGGSMRALPLALMLAAAFALVCALLWDLQLYYVNGAETGNVNQWRITMGTTPWSDVDKWLHAPEKADSGALMGMAAGAAITGILSFLRGRFVGFPLTPAAYVLNTSWANDLFWLDMFIAWVCKTAILRYGGMRIYRLMLPLFLGLILGDFITGAFWSIVGVFMHASLFRTFST</sequence>
<dbReference type="Pfam" id="PF20580">
    <property type="entry name" value="DUF6784"/>
    <property type="match status" value="1"/>
</dbReference>
<evidence type="ECO:0000313" key="1">
    <source>
        <dbReference type="EMBL" id="BDI34553.1"/>
    </source>
</evidence>